<evidence type="ECO:0000256" key="3">
    <source>
        <dbReference type="ARBA" id="ARBA00022475"/>
    </source>
</evidence>
<evidence type="ECO:0000256" key="5">
    <source>
        <dbReference type="ARBA" id="ARBA00022679"/>
    </source>
</evidence>
<protein>
    <recommendedName>
        <fullName evidence="2">chitin synthase</fullName>
        <ecNumber evidence="2">2.4.1.16</ecNumber>
    </recommendedName>
</protein>
<evidence type="ECO:0000256" key="2">
    <source>
        <dbReference type="ARBA" id="ARBA00012543"/>
    </source>
</evidence>
<evidence type="ECO:0000256" key="1">
    <source>
        <dbReference type="ARBA" id="ARBA00004651"/>
    </source>
</evidence>
<dbReference type="Proteomes" id="UP000217199">
    <property type="component" value="Unassembled WGS sequence"/>
</dbReference>
<dbReference type="STRING" id="2282107.A0A286UTG2"/>
<keyword evidence="5" id="KW-0808">Transferase</keyword>
<feature type="transmembrane region" description="Helical" evidence="12">
    <location>
        <begin position="1092"/>
        <end position="1116"/>
    </location>
</feature>
<comment type="subcellular location">
    <subcellularLocation>
        <location evidence="1">Cell membrane</location>
        <topology evidence="1">Multi-pass membrane protein</topology>
    </subcellularLocation>
</comment>
<keyword evidence="3" id="KW-1003">Cell membrane</keyword>
<feature type="transmembrane region" description="Helical" evidence="12">
    <location>
        <begin position="246"/>
        <end position="266"/>
    </location>
</feature>
<dbReference type="InterPro" id="IPR004835">
    <property type="entry name" value="Chitin_synth"/>
</dbReference>
<evidence type="ECO:0000256" key="12">
    <source>
        <dbReference type="SAM" id="Phobius"/>
    </source>
</evidence>
<dbReference type="InParanoid" id="A0A286UTG2"/>
<feature type="compositionally biased region" description="Pro residues" evidence="11">
    <location>
        <begin position="1423"/>
        <end position="1438"/>
    </location>
</feature>
<keyword evidence="6 12" id="KW-0812">Transmembrane</keyword>
<dbReference type="GO" id="GO:0030428">
    <property type="term" value="C:cell septum"/>
    <property type="evidence" value="ECO:0007669"/>
    <property type="project" value="TreeGrafter"/>
</dbReference>
<keyword evidence="7 12" id="KW-1133">Transmembrane helix</keyword>
<reference evidence="14 15" key="1">
    <citation type="journal article" date="2017" name="Mol. Ecol.">
        <title>Comparative and population genomic landscape of Phellinus noxius: A hypervariable fungus causing root rot in trees.</title>
        <authorList>
            <person name="Chung C.L."/>
            <person name="Lee T.J."/>
            <person name="Akiba M."/>
            <person name="Lee H.H."/>
            <person name="Kuo T.H."/>
            <person name="Liu D."/>
            <person name="Ke H.M."/>
            <person name="Yokoi T."/>
            <person name="Roa M.B."/>
            <person name="Lu M.J."/>
            <person name="Chang Y.Y."/>
            <person name="Ann P.J."/>
            <person name="Tsai J.N."/>
            <person name="Chen C.Y."/>
            <person name="Tzean S.S."/>
            <person name="Ota Y."/>
            <person name="Hattori T."/>
            <person name="Sahashi N."/>
            <person name="Liou R.F."/>
            <person name="Kikuchi T."/>
            <person name="Tsai I.J."/>
        </authorList>
    </citation>
    <scope>NUCLEOTIDE SEQUENCE [LARGE SCALE GENOMIC DNA]</scope>
    <source>
        <strain evidence="14 15">FFPRI411160</strain>
    </source>
</reference>
<feature type="compositionally biased region" description="Low complexity" evidence="11">
    <location>
        <begin position="1394"/>
        <end position="1405"/>
    </location>
</feature>
<dbReference type="Pfam" id="PF22997">
    <property type="entry name" value="CHS4"/>
    <property type="match status" value="1"/>
</dbReference>
<dbReference type="CDD" id="cd04190">
    <property type="entry name" value="Chitin_synth_C"/>
    <property type="match status" value="1"/>
</dbReference>
<feature type="transmembrane region" description="Helical" evidence="12">
    <location>
        <begin position="212"/>
        <end position="234"/>
    </location>
</feature>
<feature type="compositionally biased region" description="Low complexity" evidence="11">
    <location>
        <begin position="16"/>
        <end position="28"/>
    </location>
</feature>
<accession>A0A286UTG2</accession>
<dbReference type="PANTHER" id="PTHR22914">
    <property type="entry name" value="CHITIN SYNTHASE"/>
    <property type="match status" value="1"/>
</dbReference>
<feature type="transmembrane region" description="Helical" evidence="12">
    <location>
        <begin position="1067"/>
        <end position="1085"/>
    </location>
</feature>
<evidence type="ECO:0000256" key="9">
    <source>
        <dbReference type="ARBA" id="ARBA00023180"/>
    </source>
</evidence>
<keyword evidence="8 12" id="KW-0472">Membrane</keyword>
<evidence type="ECO:0000256" key="8">
    <source>
        <dbReference type="ARBA" id="ARBA00023136"/>
    </source>
</evidence>
<dbReference type="OrthoDB" id="370884at2759"/>
<feature type="region of interest" description="Disordered" evidence="11">
    <location>
        <begin position="600"/>
        <end position="633"/>
    </location>
</feature>
<feature type="compositionally biased region" description="Polar residues" evidence="11">
    <location>
        <begin position="1351"/>
        <end position="1369"/>
    </location>
</feature>
<evidence type="ECO:0000256" key="7">
    <source>
        <dbReference type="ARBA" id="ARBA00022989"/>
    </source>
</evidence>
<dbReference type="Pfam" id="PF03142">
    <property type="entry name" value="Chitin_synth_2"/>
    <property type="match status" value="1"/>
</dbReference>
<feature type="region of interest" description="Disordered" evidence="11">
    <location>
        <begin position="1170"/>
        <end position="1268"/>
    </location>
</feature>
<feature type="transmembrane region" description="Helical" evidence="12">
    <location>
        <begin position="497"/>
        <end position="524"/>
    </location>
</feature>
<keyword evidence="9" id="KW-0325">Glycoprotein</keyword>
<dbReference type="EC" id="2.4.1.16" evidence="2"/>
<feature type="compositionally biased region" description="Polar residues" evidence="11">
    <location>
        <begin position="1307"/>
        <end position="1326"/>
    </location>
</feature>
<dbReference type="GO" id="GO:0005886">
    <property type="term" value="C:plasma membrane"/>
    <property type="evidence" value="ECO:0007669"/>
    <property type="project" value="UniProtKB-SubCell"/>
</dbReference>
<evidence type="ECO:0000256" key="10">
    <source>
        <dbReference type="ARBA" id="ARBA00048014"/>
    </source>
</evidence>
<feature type="compositionally biased region" description="Polar residues" evidence="11">
    <location>
        <begin position="1170"/>
        <end position="1200"/>
    </location>
</feature>
<dbReference type="Gene3D" id="3.90.550.10">
    <property type="entry name" value="Spore Coat Polysaccharide Biosynthesis Protein SpsA, Chain A"/>
    <property type="match status" value="1"/>
</dbReference>
<comment type="caution">
    <text evidence="14">The sequence shown here is derived from an EMBL/GenBank/DDBJ whole genome shotgun (WGS) entry which is preliminary data.</text>
</comment>
<feature type="compositionally biased region" description="Polar residues" evidence="11">
    <location>
        <begin position="1235"/>
        <end position="1247"/>
    </location>
</feature>
<dbReference type="EMBL" id="NBII01000002">
    <property type="protein sequence ID" value="PAV22834.1"/>
    <property type="molecule type" value="Genomic_DNA"/>
</dbReference>
<feature type="compositionally biased region" description="Polar residues" evidence="11">
    <location>
        <begin position="1406"/>
        <end position="1419"/>
    </location>
</feature>
<name>A0A286UTG2_9AGAM</name>
<dbReference type="PANTHER" id="PTHR22914:SF16">
    <property type="entry name" value="CHITIN SYNTHASE 3"/>
    <property type="match status" value="1"/>
</dbReference>
<organism evidence="14 15">
    <name type="scientific">Pyrrhoderma noxium</name>
    <dbReference type="NCBI Taxonomy" id="2282107"/>
    <lineage>
        <taxon>Eukaryota</taxon>
        <taxon>Fungi</taxon>
        <taxon>Dikarya</taxon>
        <taxon>Basidiomycota</taxon>
        <taxon>Agaricomycotina</taxon>
        <taxon>Agaricomycetes</taxon>
        <taxon>Hymenochaetales</taxon>
        <taxon>Hymenochaetaceae</taxon>
        <taxon>Pyrrhoderma</taxon>
    </lineage>
</organism>
<gene>
    <name evidence="14" type="ORF">PNOK_0279100</name>
</gene>
<evidence type="ECO:0000259" key="13">
    <source>
        <dbReference type="Pfam" id="PF22997"/>
    </source>
</evidence>
<evidence type="ECO:0000313" key="15">
    <source>
        <dbReference type="Proteomes" id="UP000217199"/>
    </source>
</evidence>
<feature type="region of interest" description="Disordered" evidence="11">
    <location>
        <begin position="1304"/>
        <end position="1438"/>
    </location>
</feature>
<evidence type="ECO:0000256" key="6">
    <source>
        <dbReference type="ARBA" id="ARBA00022692"/>
    </source>
</evidence>
<dbReference type="GO" id="GO:0006031">
    <property type="term" value="P:chitin biosynthetic process"/>
    <property type="evidence" value="ECO:0007669"/>
    <property type="project" value="TreeGrafter"/>
</dbReference>
<feature type="region of interest" description="Disordered" evidence="11">
    <location>
        <begin position="181"/>
        <end position="201"/>
    </location>
</feature>
<feature type="compositionally biased region" description="Polar residues" evidence="11">
    <location>
        <begin position="1208"/>
        <end position="1220"/>
    </location>
</feature>
<keyword evidence="4" id="KW-0328">Glycosyltransferase</keyword>
<dbReference type="InterPro" id="IPR029044">
    <property type="entry name" value="Nucleotide-diphossugar_trans"/>
</dbReference>
<evidence type="ECO:0000256" key="11">
    <source>
        <dbReference type="SAM" id="MobiDB-lite"/>
    </source>
</evidence>
<comment type="catalytic activity">
    <reaction evidence="10">
        <text>[(1-&gt;4)-N-acetyl-beta-D-glucosaminyl](n) + UDP-N-acetyl-alpha-D-glucosamine = [(1-&gt;4)-N-acetyl-beta-D-glucosaminyl](n+1) + UDP + H(+)</text>
        <dbReference type="Rhea" id="RHEA:16637"/>
        <dbReference type="Rhea" id="RHEA-COMP:9593"/>
        <dbReference type="Rhea" id="RHEA-COMP:9595"/>
        <dbReference type="ChEBI" id="CHEBI:15378"/>
        <dbReference type="ChEBI" id="CHEBI:17029"/>
        <dbReference type="ChEBI" id="CHEBI:57705"/>
        <dbReference type="ChEBI" id="CHEBI:58223"/>
        <dbReference type="EC" id="2.4.1.16"/>
    </reaction>
</comment>
<evidence type="ECO:0000313" key="14">
    <source>
        <dbReference type="EMBL" id="PAV22834.1"/>
    </source>
</evidence>
<proteinExistence type="predicted"/>
<sequence>MDYREQHQHRPPRSAPPRNAAASPASNSTYSDSPLRPSFSPTSQYPQQQRANVSFQVPEQSVRRYHGSAYDRQGELPPTPDELAQAEVVGDSFETRVGRKKSLVRPDREKIEPGHRQWYYRNHAAQLEDEGKGRVGLMPSTTGNYPQRQPLRRGKSLLAREEDVPESGLYLFKRGATLRRNKSRQTLSSDPGGAPEKKRGCLPDVPGPHDGWMTYCYCITICVPGFLLSTFGIRTPEQKRAWREKMGLLSIIFLLMAGVGFLTFGFTQAVCSTPVTRFRTGTVGNSSVIIHGYDYDFSSFNHPKTTSFDGSTNPLFEGGWNVAGADISFMFQNTGGSCRGLITGASNTTITTENDDLQWYFPCNVYNQFGTTSVNQTNYEQSTTCHISSTARSDFSALSAEGQVYYTWDDVKDSSRNLAVYESKVLDFDLLGWLSRAYVNYPDVFDDMKSKNGTYNTRDITMLLYRSNQKTLGSCLQDIITVGFIDTNTIGCVASDIVLYLSLIFIIGVVAIKFAMAVIFGWFLSWKLGSFGNETYEQRMQRAEAIENWTDNIYSAAPSRYRPNVAKSGASEKYSKRKAFLPSTSRFTPADQLLKRSTAYGGKKLSPPDTPAYRSSRSSTSLVDSSSQKGSFNESPCPFPLHNVIPQPSPDYMPFNFPLAHTICLVTAYSESVEGLRTTLDSLATTDYPNSHKLLMVIADGMVKGAGNDLSTPDIVLTMMGEFVVPVEDVEAHSYVAIADGHKKHNMAKVYAGFYVYDDNTVEKSKQQRVPIVLIAKCGNPLEQSDPKPGNRGKRDSQIVLMSFMQKVIFDERMTTLEYEFFNSVWRVTGISPDRYEMVLCVDADTKVFPDSLTRMVSCMVHDEEIMGLCGETKIANKAETWVTMIQVFEYYISHHMTKAFESMFGGVTCLPGCFSMYRLKAPKGSTGYWVPILANPDIVEHYSENIVDTLHKKNLLLLGEDRYLTTLMLKTFPKRKMIFVPQAVCKTIVPDTFRVLLSQRRRWINSTVHNLFELLLVRDLCGTFCFSMQFVVFMELAGTLVLPAAISFTLFLIIESIIPGGSDTTIPLILLGIILGIPGLLIVVTSRKIAYLGWMLIYLFSLPIWNFVLPAYAFWHFDDFSWGQTRQVSGGDKAAASHGDKEGEFDSSHIVMKRWAEFERERRWRGGTQSRDSTFYDMRSNSPKRSSMISTSETFQHQGSDMVDPSMYSNQPRPRNDSSPLVMLPAPLARPTGLQATSTSMSGFSRNSEEMPMLGDTGSRSRLIPSPPGDYNGYTSPDAYSPTMPSSIENYVNRGQGGGAVLRAGTMSSNYPGETQNPYGQSQAQAVGYDDEASGTTTTTTTTESDEASMRQQYQQPYQVRARTQSRGFSLADNGPVPGPEGGVRRVSRPQSRRPSSQQPPNNRYSRSSMYGSPTTVTAMPGLPPGAAPPRPYGEYQ</sequence>
<feature type="compositionally biased region" description="Low complexity" evidence="11">
    <location>
        <begin position="615"/>
        <end position="627"/>
    </location>
</feature>
<dbReference type="SUPFAM" id="SSF53448">
    <property type="entry name" value="Nucleotide-diphospho-sugar transferases"/>
    <property type="match status" value="1"/>
</dbReference>
<feature type="transmembrane region" description="Helical" evidence="12">
    <location>
        <begin position="1031"/>
        <end position="1055"/>
    </location>
</feature>
<feature type="compositionally biased region" description="Polar residues" evidence="11">
    <location>
        <begin position="39"/>
        <end position="59"/>
    </location>
</feature>
<keyword evidence="15" id="KW-1185">Reference proteome</keyword>
<evidence type="ECO:0000256" key="4">
    <source>
        <dbReference type="ARBA" id="ARBA00022676"/>
    </source>
</evidence>
<feature type="region of interest" description="Disordered" evidence="11">
    <location>
        <begin position="1"/>
        <end position="59"/>
    </location>
</feature>
<dbReference type="GO" id="GO:0004100">
    <property type="term" value="F:chitin synthase activity"/>
    <property type="evidence" value="ECO:0007669"/>
    <property type="project" value="UniProtKB-EC"/>
</dbReference>
<feature type="domain" description="Chitin synthase 4-like" evidence="13">
    <location>
        <begin position="404"/>
        <end position="484"/>
    </location>
</feature>
<dbReference type="InterPro" id="IPR054295">
    <property type="entry name" value="CHS4-like_dom"/>
</dbReference>